<feature type="non-terminal residue" evidence="1">
    <location>
        <position position="41"/>
    </location>
</feature>
<accession>A0A9X9LE67</accession>
<dbReference type="EMBL" id="CYRY02001158">
    <property type="protein sequence ID" value="VCW62659.1"/>
    <property type="molecule type" value="Genomic_DNA"/>
</dbReference>
<gene>
    <name evidence="1" type="ORF">BN2614_LOCUS2</name>
</gene>
<comment type="caution">
    <text evidence="1">The sequence shown here is derived from an EMBL/GenBank/DDBJ whole genome shotgun (WGS) entry which is preliminary data.</text>
</comment>
<feature type="non-terminal residue" evidence="1">
    <location>
        <position position="1"/>
    </location>
</feature>
<keyword evidence="2" id="KW-1185">Reference proteome</keyword>
<name>A0A9X9LE67_GULGU</name>
<evidence type="ECO:0000313" key="1">
    <source>
        <dbReference type="EMBL" id="VCW62659.1"/>
    </source>
</evidence>
<organism evidence="1 2">
    <name type="scientific">Gulo gulo</name>
    <name type="common">Wolverine</name>
    <name type="synonym">Gluton</name>
    <dbReference type="NCBI Taxonomy" id="48420"/>
    <lineage>
        <taxon>Eukaryota</taxon>
        <taxon>Metazoa</taxon>
        <taxon>Chordata</taxon>
        <taxon>Craniata</taxon>
        <taxon>Vertebrata</taxon>
        <taxon>Euteleostomi</taxon>
        <taxon>Mammalia</taxon>
        <taxon>Eutheria</taxon>
        <taxon>Laurasiatheria</taxon>
        <taxon>Carnivora</taxon>
        <taxon>Caniformia</taxon>
        <taxon>Musteloidea</taxon>
        <taxon>Mustelidae</taxon>
        <taxon>Guloninae</taxon>
        <taxon>Gulo</taxon>
    </lineage>
</organism>
<dbReference type="AlphaFoldDB" id="A0A9X9LE67"/>
<evidence type="ECO:0000313" key="2">
    <source>
        <dbReference type="Proteomes" id="UP000269945"/>
    </source>
</evidence>
<protein>
    <submittedName>
        <fullName evidence="1">Uncharacterized protein</fullName>
    </submittedName>
</protein>
<sequence length="41" mass="4583">CTYAVILQRRHSPALPHATTSAPVYFPSTEVLLFPGFLSFF</sequence>
<reference evidence="1 2" key="1">
    <citation type="submission" date="2018-10" db="EMBL/GenBank/DDBJ databases">
        <authorList>
            <person name="Ekblom R."/>
            <person name="Jareborg N."/>
        </authorList>
    </citation>
    <scope>NUCLEOTIDE SEQUENCE [LARGE SCALE GENOMIC DNA]</scope>
    <source>
        <tissue evidence="1">Muscle</tissue>
    </source>
</reference>
<dbReference type="Proteomes" id="UP000269945">
    <property type="component" value="Unassembled WGS sequence"/>
</dbReference>
<proteinExistence type="predicted"/>